<dbReference type="NCBIfam" id="NF033563">
    <property type="entry name" value="transpos_IS30"/>
    <property type="match status" value="1"/>
</dbReference>
<dbReference type="Pfam" id="PF13565">
    <property type="entry name" value="HTH_32"/>
    <property type="match status" value="1"/>
</dbReference>
<accession>A0ABT1C1Y1</accession>
<dbReference type="PANTHER" id="PTHR10948:SF23">
    <property type="entry name" value="TRANSPOSASE INSI FOR INSERTION SEQUENCE ELEMENT IS30A-RELATED"/>
    <property type="match status" value="1"/>
</dbReference>
<name>A0ABT1C1Y1_9BACT</name>
<proteinExistence type="predicted"/>
<evidence type="ECO:0000313" key="2">
    <source>
        <dbReference type="EMBL" id="MCO6026653.1"/>
    </source>
</evidence>
<dbReference type="PROSITE" id="PS50994">
    <property type="entry name" value="INTEGRASE"/>
    <property type="match status" value="1"/>
</dbReference>
<keyword evidence="3" id="KW-1185">Reference proteome</keyword>
<dbReference type="InterPro" id="IPR053392">
    <property type="entry name" value="Transposase_IS30-like"/>
</dbReference>
<dbReference type="Gene3D" id="3.30.420.10">
    <property type="entry name" value="Ribonuclease H-like superfamily/Ribonuclease H"/>
    <property type="match status" value="1"/>
</dbReference>
<organism evidence="2 3">
    <name type="scientific">Segatella cerevisiae</name>
    <dbReference type="NCBI Taxonomy" id="2053716"/>
    <lineage>
        <taxon>Bacteria</taxon>
        <taxon>Pseudomonadati</taxon>
        <taxon>Bacteroidota</taxon>
        <taxon>Bacteroidia</taxon>
        <taxon>Bacteroidales</taxon>
        <taxon>Prevotellaceae</taxon>
        <taxon>Segatella</taxon>
    </lineage>
</organism>
<sequence>MKKDIAAAIKVSPSTLSRELSRNSGNQGHYNWETAQYNAMYHRHRSPGNRAISPEVKSEVLSLLTESQWSPEQISGRLSREGIFVSHETIYRIIRKDKEQGGHLYMHCRHKLKHRSRPVGERRIPIPDRTSIRERPGDADGKRFGDWEMDTIVGKNNHGAILTLMERSNNFLLMRKLRKGKDARETALTVVRLLEPFRDYVDTITTDNGTEFACHKYITRKLGAKVYFADPHAPWQKGAVENGNGLVRQYIPKGTDFDSITIQKIKMIEYKINTRPRKKLNFDCPLESFYDKII</sequence>
<feature type="domain" description="Integrase catalytic" evidence="1">
    <location>
        <begin position="132"/>
        <end position="293"/>
    </location>
</feature>
<reference evidence="2 3" key="1">
    <citation type="submission" date="2022-06" db="EMBL/GenBank/DDBJ databases">
        <title>A taxonomic note on the genus Prevotella: Description of four novel genera and emended description of the genera Hallella and Xylanibacter.</title>
        <authorList>
            <person name="Hitch T.C.A."/>
        </authorList>
    </citation>
    <scope>NUCLEOTIDE SEQUENCE [LARGE SCALE GENOMIC DNA]</scope>
    <source>
        <strain evidence="2 3">DSM 100619</strain>
    </source>
</reference>
<dbReference type="PANTHER" id="PTHR10948">
    <property type="entry name" value="TRANSPOSASE"/>
    <property type="match status" value="1"/>
</dbReference>
<evidence type="ECO:0000313" key="3">
    <source>
        <dbReference type="Proteomes" id="UP001204015"/>
    </source>
</evidence>
<dbReference type="EMBL" id="JAMXLY010000113">
    <property type="protein sequence ID" value="MCO6026653.1"/>
    <property type="molecule type" value="Genomic_DNA"/>
</dbReference>
<dbReference type="SUPFAM" id="SSF53098">
    <property type="entry name" value="Ribonuclease H-like"/>
    <property type="match status" value="1"/>
</dbReference>
<evidence type="ECO:0000259" key="1">
    <source>
        <dbReference type="PROSITE" id="PS50994"/>
    </source>
</evidence>
<comment type="caution">
    <text evidence="2">The sequence shown here is derived from an EMBL/GenBank/DDBJ whole genome shotgun (WGS) entry which is preliminary data.</text>
</comment>
<dbReference type="InterPro" id="IPR051917">
    <property type="entry name" value="Transposase-Integrase"/>
</dbReference>
<dbReference type="Proteomes" id="UP001204015">
    <property type="component" value="Unassembled WGS sequence"/>
</dbReference>
<gene>
    <name evidence="2" type="ORF">NG821_12570</name>
</gene>
<protein>
    <submittedName>
        <fullName evidence="2">IS30 family transposase</fullName>
    </submittedName>
</protein>
<dbReference type="InterPro" id="IPR001584">
    <property type="entry name" value="Integrase_cat-core"/>
</dbReference>
<dbReference type="InterPro" id="IPR012337">
    <property type="entry name" value="RNaseH-like_sf"/>
</dbReference>
<dbReference type="InterPro" id="IPR036397">
    <property type="entry name" value="RNaseH_sf"/>
</dbReference>